<accession>A0A368FE58</accession>
<organism evidence="2 3">
    <name type="scientific">Ancylostoma caninum</name>
    <name type="common">Dog hookworm</name>
    <dbReference type="NCBI Taxonomy" id="29170"/>
    <lineage>
        <taxon>Eukaryota</taxon>
        <taxon>Metazoa</taxon>
        <taxon>Ecdysozoa</taxon>
        <taxon>Nematoda</taxon>
        <taxon>Chromadorea</taxon>
        <taxon>Rhabditida</taxon>
        <taxon>Rhabditina</taxon>
        <taxon>Rhabditomorpha</taxon>
        <taxon>Strongyloidea</taxon>
        <taxon>Ancylostomatidae</taxon>
        <taxon>Ancylostomatinae</taxon>
        <taxon>Ancylostoma</taxon>
    </lineage>
</organism>
<dbReference type="AlphaFoldDB" id="A0A368FE58"/>
<dbReference type="Proteomes" id="UP000252519">
    <property type="component" value="Unassembled WGS sequence"/>
</dbReference>
<sequence length="96" mass="10250">MVCLATAGRREQASDDSAIGSGSSECGASLAQAKALARARDGTSFPTVPIKFLRRRSMSQFTLKRFNSSENLDVAASCSQLAALEHNRAPMFSPLK</sequence>
<gene>
    <name evidence="2" type="ORF">ANCCAN_23745</name>
</gene>
<name>A0A368FE58_ANCCA</name>
<evidence type="ECO:0000313" key="3">
    <source>
        <dbReference type="Proteomes" id="UP000252519"/>
    </source>
</evidence>
<proteinExistence type="predicted"/>
<evidence type="ECO:0000256" key="1">
    <source>
        <dbReference type="SAM" id="MobiDB-lite"/>
    </source>
</evidence>
<feature type="region of interest" description="Disordered" evidence="1">
    <location>
        <begin position="1"/>
        <end position="23"/>
    </location>
</feature>
<comment type="caution">
    <text evidence="2">The sequence shown here is derived from an EMBL/GenBank/DDBJ whole genome shotgun (WGS) entry which is preliminary data.</text>
</comment>
<evidence type="ECO:0000313" key="2">
    <source>
        <dbReference type="EMBL" id="RCN30481.1"/>
    </source>
</evidence>
<protein>
    <submittedName>
        <fullName evidence="2">Uncharacterized protein</fullName>
    </submittedName>
</protein>
<dbReference type="EMBL" id="JOJR01001545">
    <property type="protein sequence ID" value="RCN30481.1"/>
    <property type="molecule type" value="Genomic_DNA"/>
</dbReference>
<keyword evidence="3" id="KW-1185">Reference proteome</keyword>
<reference evidence="2 3" key="1">
    <citation type="submission" date="2014-10" db="EMBL/GenBank/DDBJ databases">
        <title>Draft genome of the hookworm Ancylostoma caninum.</title>
        <authorList>
            <person name="Mitreva M."/>
        </authorList>
    </citation>
    <scope>NUCLEOTIDE SEQUENCE [LARGE SCALE GENOMIC DNA]</scope>
    <source>
        <strain evidence="2 3">Baltimore</strain>
    </source>
</reference>
<dbReference type="OrthoDB" id="410307at2759"/>